<evidence type="ECO:0000313" key="1">
    <source>
        <dbReference type="EMBL" id="KAK4356617.1"/>
    </source>
</evidence>
<organism evidence="1 2">
    <name type="scientific">Anisodus tanguticus</name>
    <dbReference type="NCBI Taxonomy" id="243964"/>
    <lineage>
        <taxon>Eukaryota</taxon>
        <taxon>Viridiplantae</taxon>
        <taxon>Streptophyta</taxon>
        <taxon>Embryophyta</taxon>
        <taxon>Tracheophyta</taxon>
        <taxon>Spermatophyta</taxon>
        <taxon>Magnoliopsida</taxon>
        <taxon>eudicotyledons</taxon>
        <taxon>Gunneridae</taxon>
        <taxon>Pentapetalae</taxon>
        <taxon>asterids</taxon>
        <taxon>lamiids</taxon>
        <taxon>Solanales</taxon>
        <taxon>Solanaceae</taxon>
        <taxon>Solanoideae</taxon>
        <taxon>Hyoscyameae</taxon>
        <taxon>Anisodus</taxon>
    </lineage>
</organism>
<reference evidence="1" key="1">
    <citation type="submission" date="2023-12" db="EMBL/GenBank/DDBJ databases">
        <title>Genome assembly of Anisodus tanguticus.</title>
        <authorList>
            <person name="Wang Y.-J."/>
        </authorList>
    </citation>
    <scope>NUCLEOTIDE SEQUENCE</scope>
    <source>
        <strain evidence="1">KB-2021</strain>
        <tissue evidence="1">Leaf</tissue>
    </source>
</reference>
<dbReference type="EMBL" id="JAVYJV010000013">
    <property type="protein sequence ID" value="KAK4356617.1"/>
    <property type="molecule type" value="Genomic_DNA"/>
</dbReference>
<comment type="caution">
    <text evidence="1">The sequence shown here is derived from an EMBL/GenBank/DDBJ whole genome shotgun (WGS) entry which is preliminary data.</text>
</comment>
<keyword evidence="2" id="KW-1185">Reference proteome</keyword>
<dbReference type="Proteomes" id="UP001291623">
    <property type="component" value="Unassembled WGS sequence"/>
</dbReference>
<sequence length="107" mass="12047">MQAMIIEASTIEEQLTSLIKAVEDLSKHMQEQDAKLSKSTNNVENMAQIESIPTLMKLPEIQEKEESSIKYATTVNDIQINNPNMSSGARISSRHFAIPHIYLLMKS</sequence>
<evidence type="ECO:0000313" key="2">
    <source>
        <dbReference type="Proteomes" id="UP001291623"/>
    </source>
</evidence>
<proteinExistence type="predicted"/>
<name>A0AAE1V5Y2_9SOLA</name>
<gene>
    <name evidence="1" type="ORF">RND71_025588</name>
</gene>
<accession>A0AAE1V5Y2</accession>
<dbReference type="AlphaFoldDB" id="A0AAE1V5Y2"/>
<protein>
    <submittedName>
        <fullName evidence="1">Uncharacterized protein</fullName>
    </submittedName>
</protein>